<reference evidence="2" key="2">
    <citation type="submission" date="2020-11" db="EMBL/GenBank/DDBJ databases">
        <authorList>
            <person name="McCartney M.A."/>
            <person name="Auch B."/>
            <person name="Kono T."/>
            <person name="Mallez S."/>
            <person name="Becker A."/>
            <person name="Gohl D.M."/>
            <person name="Silverstein K.A.T."/>
            <person name="Koren S."/>
            <person name="Bechman K.B."/>
            <person name="Herman A."/>
            <person name="Abrahante J.E."/>
            <person name="Garbe J."/>
        </authorList>
    </citation>
    <scope>NUCLEOTIDE SEQUENCE</scope>
    <source>
        <strain evidence="2">Duluth1</strain>
        <tissue evidence="2">Whole animal</tissue>
    </source>
</reference>
<dbReference type="AlphaFoldDB" id="A0A9D4EQM7"/>
<evidence type="ECO:0000313" key="3">
    <source>
        <dbReference type="Proteomes" id="UP000828390"/>
    </source>
</evidence>
<feature type="region of interest" description="Disordered" evidence="1">
    <location>
        <begin position="441"/>
        <end position="467"/>
    </location>
</feature>
<feature type="compositionally biased region" description="Basic and acidic residues" evidence="1">
    <location>
        <begin position="216"/>
        <end position="225"/>
    </location>
</feature>
<feature type="region of interest" description="Disordered" evidence="1">
    <location>
        <begin position="1"/>
        <end position="48"/>
    </location>
</feature>
<protein>
    <submittedName>
        <fullName evidence="2">Uncharacterized protein</fullName>
    </submittedName>
</protein>
<reference evidence="2" key="1">
    <citation type="journal article" date="2019" name="bioRxiv">
        <title>The Genome of the Zebra Mussel, Dreissena polymorpha: A Resource for Invasive Species Research.</title>
        <authorList>
            <person name="McCartney M.A."/>
            <person name="Auch B."/>
            <person name="Kono T."/>
            <person name="Mallez S."/>
            <person name="Zhang Y."/>
            <person name="Obille A."/>
            <person name="Becker A."/>
            <person name="Abrahante J.E."/>
            <person name="Garbe J."/>
            <person name="Badalamenti J.P."/>
            <person name="Herman A."/>
            <person name="Mangelson H."/>
            <person name="Liachko I."/>
            <person name="Sullivan S."/>
            <person name="Sone E.D."/>
            <person name="Koren S."/>
            <person name="Silverstein K.A.T."/>
            <person name="Beckman K.B."/>
            <person name="Gohl D.M."/>
        </authorList>
    </citation>
    <scope>NUCLEOTIDE SEQUENCE</scope>
    <source>
        <strain evidence="2">Duluth1</strain>
        <tissue evidence="2">Whole animal</tissue>
    </source>
</reference>
<feature type="compositionally biased region" description="Basic and acidic residues" evidence="1">
    <location>
        <begin position="441"/>
        <end position="454"/>
    </location>
</feature>
<keyword evidence="3" id="KW-1185">Reference proteome</keyword>
<proteinExistence type="predicted"/>
<organism evidence="2 3">
    <name type="scientific">Dreissena polymorpha</name>
    <name type="common">Zebra mussel</name>
    <name type="synonym">Mytilus polymorpha</name>
    <dbReference type="NCBI Taxonomy" id="45954"/>
    <lineage>
        <taxon>Eukaryota</taxon>
        <taxon>Metazoa</taxon>
        <taxon>Spiralia</taxon>
        <taxon>Lophotrochozoa</taxon>
        <taxon>Mollusca</taxon>
        <taxon>Bivalvia</taxon>
        <taxon>Autobranchia</taxon>
        <taxon>Heteroconchia</taxon>
        <taxon>Euheterodonta</taxon>
        <taxon>Imparidentia</taxon>
        <taxon>Neoheterodontei</taxon>
        <taxon>Myida</taxon>
        <taxon>Dreissenoidea</taxon>
        <taxon>Dreissenidae</taxon>
        <taxon>Dreissena</taxon>
    </lineage>
</organism>
<feature type="region of interest" description="Disordered" evidence="1">
    <location>
        <begin position="212"/>
        <end position="278"/>
    </location>
</feature>
<comment type="caution">
    <text evidence="2">The sequence shown here is derived from an EMBL/GenBank/DDBJ whole genome shotgun (WGS) entry which is preliminary data.</text>
</comment>
<dbReference type="EMBL" id="JAIWYP010000008">
    <property type="protein sequence ID" value="KAH3783613.1"/>
    <property type="molecule type" value="Genomic_DNA"/>
</dbReference>
<gene>
    <name evidence="2" type="ORF">DPMN_161555</name>
</gene>
<feature type="compositionally biased region" description="Polar residues" evidence="1">
    <location>
        <begin position="23"/>
        <end position="38"/>
    </location>
</feature>
<dbReference type="Proteomes" id="UP000828390">
    <property type="component" value="Unassembled WGS sequence"/>
</dbReference>
<sequence>MSRYNGNDSRGVWSAMSGHATPSFDSGGSYSLQNQAQRQDQRSKEASKQMVYSVYGNVISILEEYEQRESPGKRFARSDIHIPDQSRKGKDDVESIVETQLLLFENQLKACPSEVRNQLGDELKQKTIKWVAVRHGQTHSKTDKFIAQLYEILERGRTSHAFHSRPRPDITTEVMRENIPHLMRGKHDQATIDQSFRDDRNRKAVAPNVRAGPVDSLKRGSERLGEINPDLKGSLRGYRNLPNHRDHDHHGHHCHHGNHHQHGQHGHPGDNDPHGLFTNQGQQSMAMKQMQRAAEASKQMLYGVYGNVVSILEEYEARTQKMNAERSKIELPDQSRKTVEDVQSIVQTQLLLFETQQRACPKDVSASVSKELRKKTIHWAAVRAEHNMEVCDTDKYICQLYEVLVKGKTKHEILDRLRDPVSPETIRDNFQHILKGKHDASEIDKQFKTDDTKKAVSPQTRRSEQDDALRLGATRMSQIMPELVEVLDDDLEEFGADGPQTTSELR</sequence>
<evidence type="ECO:0000313" key="2">
    <source>
        <dbReference type="EMBL" id="KAH3783613.1"/>
    </source>
</evidence>
<accession>A0A9D4EQM7</accession>
<evidence type="ECO:0000256" key="1">
    <source>
        <dbReference type="SAM" id="MobiDB-lite"/>
    </source>
</evidence>
<feature type="compositionally biased region" description="Basic residues" evidence="1">
    <location>
        <begin position="250"/>
        <end position="265"/>
    </location>
</feature>
<feature type="region of interest" description="Disordered" evidence="1">
    <location>
        <begin position="70"/>
        <end position="91"/>
    </location>
</feature>
<name>A0A9D4EQM7_DREPO</name>